<evidence type="ECO:0000313" key="1">
    <source>
        <dbReference type="EMBL" id="CAB1129397.1"/>
    </source>
</evidence>
<dbReference type="Proteomes" id="UP000503399">
    <property type="component" value="Chromosome"/>
</dbReference>
<dbReference type="EMBL" id="LR778114">
    <property type="protein sequence ID" value="CAB1129397.1"/>
    <property type="molecule type" value="Genomic_DNA"/>
</dbReference>
<accession>A0A6F8ZHN9</accession>
<sequence length="155" mass="16180">MHQPIGRSAAPPERPRGVLHLLLPALLLTAVMVTALAPPLHLPAPATVARALRTALRPWLPGTYRPAGPVAPPPDVVQRFDTRLHRDFLRLGRVLGAGPAQVDQALAPTDRLLGGLDTLLGGRAIYPGPGGAPARPGAAALTAALATAWRKTWGP</sequence>
<name>A0A6F8ZHN9_9FIRM</name>
<dbReference type="AlphaFoldDB" id="A0A6F8ZHN9"/>
<evidence type="ECO:0000313" key="2">
    <source>
        <dbReference type="Proteomes" id="UP000503399"/>
    </source>
</evidence>
<protein>
    <submittedName>
        <fullName evidence="1">Uncharacterized protein</fullName>
    </submittedName>
</protein>
<keyword evidence="2" id="KW-1185">Reference proteome</keyword>
<proteinExistence type="predicted"/>
<dbReference type="KEGG" id="hfv:R50_1900"/>
<gene>
    <name evidence="1" type="ORF">R50_1900</name>
</gene>
<organism evidence="1 2">
    <name type="scientific">Candidatus Hydrogenisulfobacillus filiaventi</name>
    <dbReference type="NCBI Taxonomy" id="2707344"/>
    <lineage>
        <taxon>Bacteria</taxon>
        <taxon>Bacillati</taxon>
        <taxon>Bacillota</taxon>
        <taxon>Clostridia</taxon>
        <taxon>Eubacteriales</taxon>
        <taxon>Clostridiales Family XVII. Incertae Sedis</taxon>
        <taxon>Candidatus Hydrogenisulfobacillus</taxon>
    </lineage>
</organism>
<reference evidence="1 2" key="1">
    <citation type="submission" date="2020-02" db="EMBL/GenBank/DDBJ databases">
        <authorList>
            <person name="Hogendoorn C."/>
        </authorList>
    </citation>
    <scope>NUCLEOTIDE SEQUENCE [LARGE SCALE GENOMIC DNA]</scope>
    <source>
        <strain evidence="1">R501</strain>
    </source>
</reference>